<sequence length="166" mass="17784">MKKIFKNKKACLPSRMVESRRGFSILETLVVLSVIVLLIAVILPSFQKMRDNQILKSTSLDVSSALDKARSQTLSSVNSSEYGVHFQSDKIVIFQGQVFSSSNPGNESIFIISPASISLINLTGGAVDLYFNRLSGAPDKAGTVTISISSLSKIITISATGAVSIN</sequence>
<evidence type="ECO:0000256" key="1">
    <source>
        <dbReference type="SAM" id="Phobius"/>
    </source>
</evidence>
<organism evidence="2 3">
    <name type="scientific">Candidatus Nomurabacteria bacterium RIFCSPHIGHO2_01_FULL_38_19</name>
    <dbReference type="NCBI Taxonomy" id="1801732"/>
    <lineage>
        <taxon>Bacteria</taxon>
        <taxon>Candidatus Nomuraibacteriota</taxon>
    </lineage>
</organism>
<dbReference type="AlphaFoldDB" id="A0A1F6UUI3"/>
<dbReference type="NCBIfam" id="TIGR02532">
    <property type="entry name" value="IV_pilin_GFxxxE"/>
    <property type="match status" value="1"/>
</dbReference>
<protein>
    <recommendedName>
        <fullName evidence="4">General secretion pathway GspH domain-containing protein</fullName>
    </recommendedName>
</protein>
<dbReference type="STRING" id="1801732.A2814_02225"/>
<dbReference type="Proteomes" id="UP000177869">
    <property type="component" value="Unassembled WGS sequence"/>
</dbReference>
<reference evidence="2 3" key="1">
    <citation type="journal article" date="2016" name="Nat. Commun.">
        <title>Thousands of microbial genomes shed light on interconnected biogeochemical processes in an aquifer system.</title>
        <authorList>
            <person name="Anantharaman K."/>
            <person name="Brown C.T."/>
            <person name="Hug L.A."/>
            <person name="Sharon I."/>
            <person name="Castelle C.J."/>
            <person name="Probst A.J."/>
            <person name="Thomas B.C."/>
            <person name="Singh A."/>
            <person name="Wilkins M.J."/>
            <person name="Karaoz U."/>
            <person name="Brodie E.L."/>
            <person name="Williams K.H."/>
            <person name="Hubbard S.S."/>
            <person name="Banfield J.F."/>
        </authorList>
    </citation>
    <scope>NUCLEOTIDE SEQUENCE [LARGE SCALE GENOMIC DNA]</scope>
</reference>
<name>A0A1F6UUI3_9BACT</name>
<gene>
    <name evidence="2" type="ORF">A2814_02225</name>
</gene>
<feature type="transmembrane region" description="Helical" evidence="1">
    <location>
        <begin position="21"/>
        <end position="43"/>
    </location>
</feature>
<keyword evidence="1" id="KW-1133">Transmembrane helix</keyword>
<evidence type="ECO:0008006" key="4">
    <source>
        <dbReference type="Google" id="ProtNLM"/>
    </source>
</evidence>
<feature type="transmembrane region" description="Helical" evidence="1">
    <location>
        <begin position="109"/>
        <end position="131"/>
    </location>
</feature>
<keyword evidence="1" id="KW-0472">Membrane</keyword>
<dbReference type="InterPro" id="IPR012902">
    <property type="entry name" value="N_methyl_site"/>
</dbReference>
<keyword evidence="1" id="KW-0812">Transmembrane</keyword>
<comment type="caution">
    <text evidence="2">The sequence shown here is derived from an EMBL/GenBank/DDBJ whole genome shotgun (WGS) entry which is preliminary data.</text>
</comment>
<proteinExistence type="predicted"/>
<accession>A0A1F6UUI3</accession>
<dbReference type="InterPro" id="IPR045584">
    <property type="entry name" value="Pilin-like"/>
</dbReference>
<evidence type="ECO:0000313" key="2">
    <source>
        <dbReference type="EMBL" id="OGI61050.1"/>
    </source>
</evidence>
<dbReference type="SUPFAM" id="SSF54523">
    <property type="entry name" value="Pili subunits"/>
    <property type="match status" value="1"/>
</dbReference>
<evidence type="ECO:0000313" key="3">
    <source>
        <dbReference type="Proteomes" id="UP000177869"/>
    </source>
</evidence>
<dbReference type="EMBL" id="MFTI01000007">
    <property type="protein sequence ID" value="OGI61050.1"/>
    <property type="molecule type" value="Genomic_DNA"/>
</dbReference>